<dbReference type="Proteomes" id="UP000006182">
    <property type="component" value="Segment"/>
</dbReference>
<dbReference type="EMBL" id="JQ067084">
    <property type="protein sequence ID" value="ALH23815.1"/>
    <property type="molecule type" value="Genomic_DNA"/>
</dbReference>
<evidence type="ECO:0000313" key="1">
    <source>
        <dbReference type="EMBL" id="ALH23815.1"/>
    </source>
</evidence>
<keyword evidence="2" id="KW-1185">Reference proteome</keyword>
<accession>A0A0S0NDK9</accession>
<reference evidence="1 2" key="1">
    <citation type="journal article" date="2012" name="Appl. Environ. Microbiol.">
        <title>High Diversity and Novel Species of Pseudomonas aeruginosa Bacteriophages.</title>
        <authorList>
            <person name="Sepulveda-Robles O."/>
            <person name="Kameyama L."/>
            <person name="Guarneros G."/>
        </authorList>
    </citation>
    <scope>NUCLEOTIDE SEQUENCE [LARGE SCALE GENOMIC DNA]</scope>
</reference>
<sequence>MATDYNEFVQLAQELIAENGRQVTLQKLDATAADTSKPWKGPGAPAVALAKVLPAVFVPASGSGLGRDIVKEELLDRVEQVALVAPTDVSLEDFHAILDDGVRWNIDWAQALKPGPLVVLYVFGVKR</sequence>
<protein>
    <submittedName>
        <fullName evidence="1">Virion structural protein</fullName>
    </submittedName>
</protein>
<proteinExistence type="predicted"/>
<evidence type="ECO:0000313" key="2">
    <source>
        <dbReference type="Proteomes" id="UP000006182"/>
    </source>
</evidence>
<name>A0A0S0NDK9_9CAUD</name>
<gene>
    <name evidence="1" type="ORF">PaMx25_15</name>
</gene>
<dbReference type="OrthoDB" id="13844at10239"/>
<organism evidence="1 2">
    <name type="scientific">Pseudomonas phage PaMx25</name>
    <dbReference type="NCBI Taxonomy" id="1175654"/>
    <lineage>
        <taxon>Viruses</taxon>
        <taxon>Duplodnaviria</taxon>
        <taxon>Heunggongvirae</taxon>
        <taxon>Uroviricota</taxon>
        <taxon>Caudoviricetes</taxon>
        <taxon>Queuovirinae</taxon>
        <taxon>Nipunavirus</taxon>
        <taxon>Nipunavirus PaMx25</taxon>
    </lineage>
</organism>